<sequence>MSISPTGANLNPGAKTCKTHKISLRPCMHKLDNENQSQIQSIEFKINLDRRHCEDLILQYLEGQREDCVVRQANQLTIFMTVNNTIPIPIRDLGFGVVEHEPLLNSTPSSTLAIVHTKDPSVFVHVPYLKQAENQPVMN</sequence>
<dbReference type="EMBL" id="QPKB01000002">
    <property type="protein sequence ID" value="RWR75656.1"/>
    <property type="molecule type" value="Genomic_DNA"/>
</dbReference>
<evidence type="ECO:0000313" key="1">
    <source>
        <dbReference type="EMBL" id="RWR75656.1"/>
    </source>
</evidence>
<reference evidence="1 2" key="1">
    <citation type="journal article" date="2019" name="Nat. Plants">
        <title>Stout camphor tree genome fills gaps in understanding of flowering plant genome evolution.</title>
        <authorList>
            <person name="Chaw S.M."/>
            <person name="Liu Y.C."/>
            <person name="Wu Y.W."/>
            <person name="Wang H.Y."/>
            <person name="Lin C.I."/>
            <person name="Wu C.S."/>
            <person name="Ke H.M."/>
            <person name="Chang L.Y."/>
            <person name="Hsu C.Y."/>
            <person name="Yang H.T."/>
            <person name="Sudianto E."/>
            <person name="Hsu M.H."/>
            <person name="Wu K.P."/>
            <person name="Wang L.N."/>
            <person name="Leebens-Mack J.H."/>
            <person name="Tsai I.J."/>
        </authorList>
    </citation>
    <scope>NUCLEOTIDE SEQUENCE [LARGE SCALE GENOMIC DNA]</scope>
    <source>
        <strain evidence="2">cv. Chaw 1501</strain>
        <tissue evidence="1">Young leaves</tissue>
    </source>
</reference>
<dbReference type="Proteomes" id="UP000283530">
    <property type="component" value="Unassembled WGS sequence"/>
</dbReference>
<comment type="caution">
    <text evidence="1">The sequence shown here is derived from an EMBL/GenBank/DDBJ whole genome shotgun (WGS) entry which is preliminary data.</text>
</comment>
<dbReference type="AlphaFoldDB" id="A0A3S4NDC4"/>
<organism evidence="1 2">
    <name type="scientific">Cinnamomum micranthum f. kanehirae</name>
    <dbReference type="NCBI Taxonomy" id="337451"/>
    <lineage>
        <taxon>Eukaryota</taxon>
        <taxon>Viridiplantae</taxon>
        <taxon>Streptophyta</taxon>
        <taxon>Embryophyta</taxon>
        <taxon>Tracheophyta</taxon>
        <taxon>Spermatophyta</taxon>
        <taxon>Magnoliopsida</taxon>
        <taxon>Magnoliidae</taxon>
        <taxon>Laurales</taxon>
        <taxon>Lauraceae</taxon>
        <taxon>Cinnamomum</taxon>
    </lineage>
</organism>
<protein>
    <submittedName>
        <fullName evidence="1">Uncharacterized protein</fullName>
    </submittedName>
</protein>
<name>A0A3S4NDC4_9MAGN</name>
<gene>
    <name evidence="1" type="ORF">CKAN_00405100</name>
</gene>
<proteinExistence type="predicted"/>
<evidence type="ECO:0000313" key="2">
    <source>
        <dbReference type="Proteomes" id="UP000283530"/>
    </source>
</evidence>
<keyword evidence="2" id="KW-1185">Reference proteome</keyword>
<accession>A0A3S4NDC4</accession>